<dbReference type="PANTHER" id="PTHR22777">
    <property type="entry name" value="HEMOLYSIN-RELATED"/>
    <property type="match status" value="1"/>
</dbReference>
<evidence type="ECO:0000313" key="13">
    <source>
        <dbReference type="EMBL" id="WAA08792.1"/>
    </source>
</evidence>
<keyword evidence="4" id="KW-0677">Repeat</keyword>
<dbReference type="CDD" id="cd04590">
    <property type="entry name" value="CBS_pair_CorC_HlyC_assoc"/>
    <property type="match status" value="1"/>
</dbReference>
<evidence type="ECO:0000259" key="12">
    <source>
        <dbReference type="PROSITE" id="PS51846"/>
    </source>
</evidence>
<feature type="transmembrane region" description="Helical" evidence="10">
    <location>
        <begin position="6"/>
        <end position="29"/>
    </location>
</feature>
<feature type="domain" description="CBS" evidence="11">
    <location>
        <begin position="272"/>
        <end position="332"/>
    </location>
</feature>
<evidence type="ECO:0000256" key="2">
    <source>
        <dbReference type="ARBA" id="ARBA00006337"/>
    </source>
</evidence>
<dbReference type="GO" id="GO:0050660">
    <property type="term" value="F:flavin adenine dinucleotide binding"/>
    <property type="evidence" value="ECO:0007669"/>
    <property type="project" value="InterPro"/>
</dbReference>
<dbReference type="PANTHER" id="PTHR22777:SF17">
    <property type="entry name" value="UPF0053 PROTEIN SLL0260"/>
    <property type="match status" value="1"/>
</dbReference>
<evidence type="ECO:0000256" key="9">
    <source>
        <dbReference type="PROSITE-ProRule" id="PRU01193"/>
    </source>
</evidence>
<dbReference type="Pfam" id="PF03471">
    <property type="entry name" value="CorC_HlyC"/>
    <property type="match status" value="1"/>
</dbReference>
<comment type="similarity">
    <text evidence="2">Belongs to the UPF0053 family.</text>
</comment>
<evidence type="ECO:0000256" key="10">
    <source>
        <dbReference type="SAM" id="Phobius"/>
    </source>
</evidence>
<feature type="domain" description="CBS" evidence="11">
    <location>
        <begin position="208"/>
        <end position="267"/>
    </location>
</feature>
<dbReference type="SUPFAM" id="SSF56176">
    <property type="entry name" value="FAD-binding/transporter-associated domain-like"/>
    <property type="match status" value="1"/>
</dbReference>
<dbReference type="AlphaFoldDB" id="A0A9E8RWU2"/>
<dbReference type="InterPro" id="IPR002550">
    <property type="entry name" value="CNNM"/>
</dbReference>
<evidence type="ECO:0000256" key="7">
    <source>
        <dbReference type="ARBA" id="ARBA00023136"/>
    </source>
</evidence>
<sequence length="416" mass="47594">MDEVPLPYILFLIVLIFLSAFFSSAETAFSSVNKIRLRNYVNEGRKGSKKALYIAESFDRALSTILIGNNLVNIAATSISTALVTSFFGASYGLLISTFGMTVVILIFGEILPKSMAKEYAEPYALKISGILLILIQLLKPFNFLFEKLKLFVTKTFSKGKQSVPSVTEEEIKVLVDISEEEGVIDKGERELIHRSLDFNDIRAGEILTHRLDIVAVEVNQPIEEIKQLLLNERFSRIPVYEENIDNIIGFLSEREFFAELIKNHQVDIRQLLRKPLFVVKSMKIATLLPELQRTKSHMAIVLDEFGGTAGLITMEDILEELVGEIWDEHDEKTNSMVKISDRVYEFDAQFHLDDFADILDVKIPKSNYYNIGGWIFEQMEHIPKQGEVFYYENLKITLLEVVNHRLLKVRVEKMN</sequence>
<evidence type="ECO:0000256" key="4">
    <source>
        <dbReference type="ARBA" id="ARBA00022737"/>
    </source>
</evidence>
<feature type="domain" description="CNNM transmembrane" evidence="12">
    <location>
        <begin position="1"/>
        <end position="189"/>
    </location>
</feature>
<proteinExistence type="inferred from homology"/>
<dbReference type="InterPro" id="IPR046342">
    <property type="entry name" value="CBS_dom_sf"/>
</dbReference>
<dbReference type="Gene3D" id="3.30.465.10">
    <property type="match status" value="1"/>
</dbReference>
<reference evidence="13" key="1">
    <citation type="submission" date="2022-09" db="EMBL/GenBank/DDBJ databases">
        <title>Complete Genomes of Fervidibacillus albus and Fervidibacillus halotolerans isolated from tidal flat sediments.</title>
        <authorList>
            <person name="Kwon K.K."/>
            <person name="Yang S.-H."/>
            <person name="Park M.J."/>
            <person name="Oh H.-M."/>
        </authorList>
    </citation>
    <scope>NUCLEOTIDE SEQUENCE</scope>
    <source>
        <strain evidence="13">MEBiC13591</strain>
    </source>
</reference>
<feature type="transmembrane region" description="Helical" evidence="10">
    <location>
        <begin position="124"/>
        <end position="146"/>
    </location>
</feature>
<dbReference type="InterPro" id="IPR005170">
    <property type="entry name" value="Transptr-assoc_dom"/>
</dbReference>
<dbReference type="Pfam" id="PF01595">
    <property type="entry name" value="CNNM"/>
    <property type="match status" value="1"/>
</dbReference>
<dbReference type="InterPro" id="IPR036318">
    <property type="entry name" value="FAD-bd_PCMH-like_sf"/>
</dbReference>
<comment type="subcellular location">
    <subcellularLocation>
        <location evidence="1">Membrane</location>
        <topology evidence="1">Multi-pass membrane protein</topology>
    </subcellularLocation>
</comment>
<gene>
    <name evidence="13" type="ORF">OE104_09210</name>
</gene>
<evidence type="ECO:0000256" key="6">
    <source>
        <dbReference type="ARBA" id="ARBA00023122"/>
    </source>
</evidence>
<dbReference type="InterPro" id="IPR044751">
    <property type="entry name" value="Ion_transp-like_CBS"/>
</dbReference>
<dbReference type="SUPFAM" id="SSF54631">
    <property type="entry name" value="CBS-domain pair"/>
    <property type="match status" value="1"/>
</dbReference>
<dbReference type="Proteomes" id="UP001164718">
    <property type="component" value="Chromosome"/>
</dbReference>
<dbReference type="KEGG" id="faf:OE104_09210"/>
<evidence type="ECO:0000256" key="3">
    <source>
        <dbReference type="ARBA" id="ARBA00022692"/>
    </source>
</evidence>
<evidence type="ECO:0000256" key="1">
    <source>
        <dbReference type="ARBA" id="ARBA00004141"/>
    </source>
</evidence>
<dbReference type="InterPro" id="IPR000644">
    <property type="entry name" value="CBS_dom"/>
</dbReference>
<keyword evidence="7 9" id="KW-0472">Membrane</keyword>
<dbReference type="SMART" id="SM01091">
    <property type="entry name" value="CorC_HlyC"/>
    <property type="match status" value="1"/>
</dbReference>
<dbReference type="PROSITE" id="PS51371">
    <property type="entry name" value="CBS"/>
    <property type="match status" value="2"/>
</dbReference>
<accession>A0A9E8RWU2</accession>
<evidence type="ECO:0000256" key="5">
    <source>
        <dbReference type="ARBA" id="ARBA00022989"/>
    </source>
</evidence>
<dbReference type="PROSITE" id="PS51846">
    <property type="entry name" value="CNNM"/>
    <property type="match status" value="1"/>
</dbReference>
<protein>
    <submittedName>
        <fullName evidence="13">Hemolysin family protein</fullName>
    </submittedName>
</protein>
<feature type="transmembrane region" description="Helical" evidence="10">
    <location>
        <begin position="94"/>
        <end position="112"/>
    </location>
</feature>
<dbReference type="InterPro" id="IPR016169">
    <property type="entry name" value="FAD-bd_PCMH_sub2"/>
</dbReference>
<keyword evidence="3 9" id="KW-0812">Transmembrane</keyword>
<evidence type="ECO:0000313" key="14">
    <source>
        <dbReference type="Proteomes" id="UP001164718"/>
    </source>
</evidence>
<dbReference type="RefSeq" id="WP_275416574.1">
    <property type="nucleotide sequence ID" value="NZ_CP106878.1"/>
</dbReference>
<keyword evidence="6 8" id="KW-0129">CBS domain</keyword>
<organism evidence="13 14">
    <name type="scientific">Fervidibacillus albus</name>
    <dbReference type="NCBI Taxonomy" id="2980026"/>
    <lineage>
        <taxon>Bacteria</taxon>
        <taxon>Bacillati</taxon>
        <taxon>Bacillota</taxon>
        <taxon>Bacilli</taxon>
        <taxon>Bacillales</taxon>
        <taxon>Bacillaceae</taxon>
        <taxon>Fervidibacillus</taxon>
    </lineage>
</organism>
<dbReference type="FunFam" id="3.10.580.10:FF:000002">
    <property type="entry name" value="Magnesium/cobalt efflux protein CorC"/>
    <property type="match status" value="1"/>
</dbReference>
<name>A0A9E8RWU2_9BACI</name>
<dbReference type="Gene3D" id="3.10.580.10">
    <property type="entry name" value="CBS-domain"/>
    <property type="match status" value="1"/>
</dbReference>
<dbReference type="GO" id="GO:0005886">
    <property type="term" value="C:plasma membrane"/>
    <property type="evidence" value="ECO:0007669"/>
    <property type="project" value="TreeGrafter"/>
</dbReference>
<keyword evidence="5 9" id="KW-1133">Transmembrane helix</keyword>
<dbReference type="Pfam" id="PF00571">
    <property type="entry name" value="CBS"/>
    <property type="match status" value="2"/>
</dbReference>
<keyword evidence="14" id="KW-1185">Reference proteome</keyword>
<evidence type="ECO:0000256" key="8">
    <source>
        <dbReference type="PROSITE-ProRule" id="PRU00703"/>
    </source>
</evidence>
<evidence type="ECO:0000259" key="11">
    <source>
        <dbReference type="PROSITE" id="PS51371"/>
    </source>
</evidence>
<dbReference type="EMBL" id="CP106878">
    <property type="protein sequence ID" value="WAA08792.1"/>
    <property type="molecule type" value="Genomic_DNA"/>
</dbReference>